<name>A0ACB7F6G1_NIBAL</name>
<proteinExistence type="predicted"/>
<keyword evidence="2" id="KW-1185">Reference proteome</keyword>
<evidence type="ECO:0000313" key="1">
    <source>
        <dbReference type="EMBL" id="KAG8010055.1"/>
    </source>
</evidence>
<evidence type="ECO:0000313" key="2">
    <source>
        <dbReference type="Proteomes" id="UP000805704"/>
    </source>
</evidence>
<sequence length="348" mass="38181">QSEDIVDSQDYDKLLWAAKPALQDMPSSKMKLPVKIRGQRVKKMLGTLACHTYDVPVLTAVASRTLLTELENCSSDNPRINKLKMQLVRSAMSDMNPSEAVNKLGSSVTFLSPKQLSAIPKDVLRKALKNLGSSAQWTEGQLQTLVKNQLGDKKCGKISATELKTLQSVARGLPSCMLEQVSAGEILNDTEALQNISKRMKKGQLKAMLQGLRSGADPSELVKKLHGPLLQSISLSTLSTVNFSSVDQVEGKIWTYLAKKMASLHQLNYGCNSSLSPVSHLSRHSPSDIMDLPDSVCPVLLDKMEVANLSCLPLRSPSRFALSQRALLCLTNVRERSQMGDKYMEKAT</sequence>
<dbReference type="Proteomes" id="UP000805704">
    <property type="component" value="Chromosome 16"/>
</dbReference>
<reference evidence="1" key="1">
    <citation type="submission" date="2020-04" db="EMBL/GenBank/DDBJ databases">
        <title>A chromosome-scale assembly and high-density genetic map of the yellow drum (Nibea albiflora) genome.</title>
        <authorList>
            <person name="Xu D."/>
            <person name="Zhang W."/>
            <person name="Chen R."/>
            <person name="Tan P."/>
            <person name="Wang L."/>
            <person name="Song H."/>
            <person name="Tian L."/>
            <person name="Zhu Q."/>
            <person name="Wang B."/>
        </authorList>
    </citation>
    <scope>NUCLEOTIDE SEQUENCE</scope>
    <source>
        <strain evidence="1">ZJHYS-2018</strain>
    </source>
</reference>
<organism evidence="1 2">
    <name type="scientific">Nibea albiflora</name>
    <name type="common">Yellow drum</name>
    <name type="synonym">Corvina albiflora</name>
    <dbReference type="NCBI Taxonomy" id="240163"/>
    <lineage>
        <taxon>Eukaryota</taxon>
        <taxon>Metazoa</taxon>
        <taxon>Chordata</taxon>
        <taxon>Craniata</taxon>
        <taxon>Vertebrata</taxon>
        <taxon>Euteleostomi</taxon>
        <taxon>Actinopterygii</taxon>
        <taxon>Neopterygii</taxon>
        <taxon>Teleostei</taxon>
        <taxon>Neoteleostei</taxon>
        <taxon>Acanthomorphata</taxon>
        <taxon>Eupercaria</taxon>
        <taxon>Sciaenidae</taxon>
        <taxon>Nibea</taxon>
    </lineage>
</organism>
<protein>
    <submittedName>
        <fullName evidence="1">Uncharacterized protein</fullName>
    </submittedName>
</protein>
<comment type="caution">
    <text evidence="1">The sequence shown here is derived from an EMBL/GenBank/DDBJ whole genome shotgun (WGS) entry which is preliminary data.</text>
</comment>
<dbReference type="EMBL" id="CM024804">
    <property type="protein sequence ID" value="KAG8010055.1"/>
    <property type="molecule type" value="Genomic_DNA"/>
</dbReference>
<accession>A0ACB7F6G1</accession>
<gene>
    <name evidence="1" type="ORF">GBF38_014215</name>
</gene>
<feature type="non-terminal residue" evidence="1">
    <location>
        <position position="1"/>
    </location>
</feature>